<feature type="non-terminal residue" evidence="1">
    <location>
        <position position="39"/>
    </location>
</feature>
<dbReference type="Proteomes" id="UP000054359">
    <property type="component" value="Unassembled WGS sequence"/>
</dbReference>
<protein>
    <submittedName>
        <fullName evidence="1">Uncharacterized protein</fullName>
    </submittedName>
</protein>
<dbReference type="EMBL" id="KK120619">
    <property type="protein sequence ID" value="KFM78682.1"/>
    <property type="molecule type" value="Genomic_DNA"/>
</dbReference>
<gene>
    <name evidence="1" type="ORF">X975_11067</name>
</gene>
<keyword evidence="2" id="KW-1185">Reference proteome</keyword>
<organism evidence="1 2">
    <name type="scientific">Stegodyphus mimosarum</name>
    <name type="common">African social velvet spider</name>
    <dbReference type="NCBI Taxonomy" id="407821"/>
    <lineage>
        <taxon>Eukaryota</taxon>
        <taxon>Metazoa</taxon>
        <taxon>Ecdysozoa</taxon>
        <taxon>Arthropoda</taxon>
        <taxon>Chelicerata</taxon>
        <taxon>Arachnida</taxon>
        <taxon>Araneae</taxon>
        <taxon>Araneomorphae</taxon>
        <taxon>Entelegynae</taxon>
        <taxon>Eresoidea</taxon>
        <taxon>Eresidae</taxon>
        <taxon>Stegodyphus</taxon>
    </lineage>
</organism>
<sequence length="39" mass="4154">MKTGSEGIAPFSLHDTVVRLSVSTLTRCVLSKVSFLAMA</sequence>
<dbReference type="AlphaFoldDB" id="A0A087UMU3"/>
<evidence type="ECO:0000313" key="1">
    <source>
        <dbReference type="EMBL" id="KFM78682.1"/>
    </source>
</evidence>
<accession>A0A087UMU3</accession>
<reference evidence="1 2" key="1">
    <citation type="submission" date="2013-11" db="EMBL/GenBank/DDBJ databases">
        <title>Genome sequencing of Stegodyphus mimosarum.</title>
        <authorList>
            <person name="Bechsgaard J."/>
        </authorList>
    </citation>
    <scope>NUCLEOTIDE SEQUENCE [LARGE SCALE GENOMIC DNA]</scope>
</reference>
<evidence type="ECO:0000313" key="2">
    <source>
        <dbReference type="Proteomes" id="UP000054359"/>
    </source>
</evidence>
<proteinExistence type="predicted"/>
<name>A0A087UMU3_STEMI</name>